<dbReference type="SMART" id="SM00507">
    <property type="entry name" value="HNHc"/>
    <property type="match status" value="1"/>
</dbReference>
<dbReference type="GO" id="GO:0003676">
    <property type="term" value="F:nucleic acid binding"/>
    <property type="evidence" value="ECO:0007669"/>
    <property type="project" value="InterPro"/>
</dbReference>
<organism evidence="2 3">
    <name type="scientific">Thioclava dalianensis</name>
    <dbReference type="NCBI Taxonomy" id="1185766"/>
    <lineage>
        <taxon>Bacteria</taxon>
        <taxon>Pseudomonadati</taxon>
        <taxon>Pseudomonadota</taxon>
        <taxon>Alphaproteobacteria</taxon>
        <taxon>Rhodobacterales</taxon>
        <taxon>Paracoccaceae</taxon>
        <taxon>Thioclava</taxon>
    </lineage>
</organism>
<keyword evidence="2" id="KW-0540">Nuclease</keyword>
<evidence type="ECO:0000313" key="2">
    <source>
        <dbReference type="EMBL" id="KEP68014.1"/>
    </source>
</evidence>
<dbReference type="GO" id="GO:0008270">
    <property type="term" value="F:zinc ion binding"/>
    <property type="evidence" value="ECO:0007669"/>
    <property type="project" value="InterPro"/>
</dbReference>
<dbReference type="CDD" id="cd00085">
    <property type="entry name" value="HNHc"/>
    <property type="match status" value="1"/>
</dbReference>
<dbReference type="InterPro" id="IPR002711">
    <property type="entry name" value="HNH"/>
</dbReference>
<sequence>MGVTFKRYGTWVYRDRRWPALRLMAKRRDGFQCVKCGSRYRLEVDHIRPVRDAPEKAFDLENLQTLCGPCHGAKTRIEAGHPELSPERQRWRDLLRDMQRNPSSKEVKHA</sequence>
<dbReference type="InterPro" id="IPR003615">
    <property type="entry name" value="HNH_nuc"/>
</dbReference>
<dbReference type="Proteomes" id="UP000027725">
    <property type="component" value="Unassembled WGS sequence"/>
</dbReference>
<dbReference type="GO" id="GO:0004519">
    <property type="term" value="F:endonuclease activity"/>
    <property type="evidence" value="ECO:0007669"/>
    <property type="project" value="UniProtKB-KW"/>
</dbReference>
<evidence type="ECO:0000313" key="3">
    <source>
        <dbReference type="Proteomes" id="UP000027725"/>
    </source>
</evidence>
<proteinExistence type="predicted"/>
<accession>A0A074T8H5</accession>
<comment type="caution">
    <text evidence="2">The sequence shown here is derived from an EMBL/GenBank/DDBJ whole genome shotgun (WGS) entry which is preliminary data.</text>
</comment>
<dbReference type="RefSeq" id="WP_038069618.1">
    <property type="nucleotide sequence ID" value="NZ_JHEH01000050.1"/>
</dbReference>
<dbReference type="Gene3D" id="1.10.30.50">
    <property type="match status" value="1"/>
</dbReference>
<protein>
    <submittedName>
        <fullName evidence="2">Endonuclease</fullName>
    </submittedName>
</protein>
<keyword evidence="3" id="KW-1185">Reference proteome</keyword>
<dbReference type="AlphaFoldDB" id="A0A074T8H5"/>
<keyword evidence="2" id="KW-0255">Endonuclease</keyword>
<feature type="domain" description="HNH nuclease" evidence="1">
    <location>
        <begin position="20"/>
        <end position="72"/>
    </location>
</feature>
<keyword evidence="2" id="KW-0378">Hydrolase</keyword>
<name>A0A074T8H5_9RHOB</name>
<dbReference type="Pfam" id="PF01844">
    <property type="entry name" value="HNH"/>
    <property type="match status" value="1"/>
</dbReference>
<dbReference type="STRING" id="1185766.SAMN05216224_10810"/>
<gene>
    <name evidence="2" type="ORF">DL1_16600</name>
</gene>
<dbReference type="EMBL" id="JHEH01000050">
    <property type="protein sequence ID" value="KEP68014.1"/>
    <property type="molecule type" value="Genomic_DNA"/>
</dbReference>
<dbReference type="eggNOG" id="COG1403">
    <property type="taxonomic scope" value="Bacteria"/>
</dbReference>
<evidence type="ECO:0000259" key="1">
    <source>
        <dbReference type="SMART" id="SM00507"/>
    </source>
</evidence>
<reference evidence="2 3" key="1">
    <citation type="submission" date="2014-03" db="EMBL/GenBank/DDBJ databases">
        <title>The draft genome sequence of Thioclava dalianensis DLFJ1-1.</title>
        <authorList>
            <person name="Lai Q."/>
            <person name="Shao Z."/>
        </authorList>
    </citation>
    <scope>NUCLEOTIDE SEQUENCE [LARGE SCALE GENOMIC DNA]</scope>
    <source>
        <strain evidence="2 3">DLFJ1-1</strain>
    </source>
</reference>